<dbReference type="PANTHER" id="PTHR42943">
    <property type="entry name" value="GLUTATHIONE S-TRANSFERASE KAPPA"/>
    <property type="match status" value="1"/>
</dbReference>
<accession>A0A7R6SS26</accession>
<evidence type="ECO:0000259" key="3">
    <source>
        <dbReference type="Pfam" id="PF01323"/>
    </source>
</evidence>
<evidence type="ECO:0000256" key="1">
    <source>
        <dbReference type="PIRNR" id="PIRNR006386"/>
    </source>
</evidence>
<dbReference type="KEGG" id="ajp:AMJAP_1206"/>
<dbReference type="PIRSF" id="PIRSF006386">
    <property type="entry name" value="HCCAis_GSTk"/>
    <property type="match status" value="1"/>
</dbReference>
<dbReference type="Gene3D" id="3.40.30.10">
    <property type="entry name" value="Glutaredoxin"/>
    <property type="match status" value="1"/>
</dbReference>
<keyword evidence="1" id="KW-0413">Isomerase</keyword>
<dbReference type="CDD" id="cd03022">
    <property type="entry name" value="DsbA_HCCA_Iso"/>
    <property type="match status" value="1"/>
</dbReference>
<dbReference type="OrthoDB" id="5244108at2"/>
<reference evidence="4 5" key="1">
    <citation type="journal article" date="2008" name="Int. J. Syst. Evol. Microbiol.">
        <title>Amphritea japonica sp. nov. and Amphritea balenae sp. nov., isolated from the sediment adjacent to sperm whale carcasses off Kagoshima, Japan.</title>
        <authorList>
            <person name="Miyazaki M."/>
            <person name="Nogi Y."/>
            <person name="Fujiwara Y."/>
            <person name="Kawato M."/>
            <person name="Nagahama T."/>
            <person name="Kubokawa K."/>
            <person name="Horikoshi K."/>
        </authorList>
    </citation>
    <scope>NUCLEOTIDE SEQUENCE [LARGE SCALE GENOMIC DNA]</scope>
    <source>
        <strain evidence="4 5">ATCC BAA-1530</strain>
    </source>
</reference>
<comment type="catalytic activity">
    <reaction evidence="1">
        <text>2-hydroxychromene-2-carboxylate = (3E)-4-(2-hydroxyphenyl)-2-oxobut-3-enoate</text>
        <dbReference type="Rhea" id="RHEA:27401"/>
        <dbReference type="ChEBI" id="CHEBI:59350"/>
        <dbReference type="ChEBI" id="CHEBI:59353"/>
        <dbReference type="EC" id="5.99.1.4"/>
    </reaction>
</comment>
<dbReference type="Proteomes" id="UP000595663">
    <property type="component" value="Chromosome"/>
</dbReference>
<dbReference type="GO" id="GO:1901170">
    <property type="term" value="P:naphthalene catabolic process"/>
    <property type="evidence" value="ECO:0007669"/>
    <property type="project" value="InterPro"/>
</dbReference>
<comment type="similarity">
    <text evidence="1">Belongs to the GST superfamily. NadH family.</text>
</comment>
<evidence type="ECO:0000313" key="4">
    <source>
        <dbReference type="EMBL" id="BBB25801.1"/>
    </source>
</evidence>
<dbReference type="SUPFAM" id="SSF52833">
    <property type="entry name" value="Thioredoxin-like"/>
    <property type="match status" value="1"/>
</dbReference>
<dbReference type="InterPro" id="IPR051924">
    <property type="entry name" value="GST_Kappa/NadH"/>
</dbReference>
<feature type="active site" description="Nucleophile" evidence="2">
    <location>
        <position position="13"/>
    </location>
</feature>
<protein>
    <recommendedName>
        <fullName evidence="1">2-hydroxychromene-2-carboxylate isomerase</fullName>
        <ecNumber evidence="1">5.99.1.4</ecNumber>
    </recommendedName>
</protein>
<dbReference type="InterPro" id="IPR036249">
    <property type="entry name" value="Thioredoxin-like_sf"/>
</dbReference>
<dbReference type="PANTHER" id="PTHR42943:SF2">
    <property type="entry name" value="GLUTATHIONE S-TRANSFERASE KAPPA 1"/>
    <property type="match status" value="1"/>
</dbReference>
<dbReference type="AlphaFoldDB" id="A0A7R6SS26"/>
<organism evidence="4 5">
    <name type="scientific">Amphritea japonica ATCC BAA-1530</name>
    <dbReference type="NCBI Taxonomy" id="1278309"/>
    <lineage>
        <taxon>Bacteria</taxon>
        <taxon>Pseudomonadati</taxon>
        <taxon>Pseudomonadota</taxon>
        <taxon>Gammaproteobacteria</taxon>
        <taxon>Oceanospirillales</taxon>
        <taxon>Oceanospirillaceae</taxon>
        <taxon>Amphritea</taxon>
    </lineage>
</organism>
<evidence type="ECO:0000313" key="5">
    <source>
        <dbReference type="Proteomes" id="UP000595663"/>
    </source>
</evidence>
<gene>
    <name evidence="4" type="ORF">AMJAP_1206</name>
</gene>
<dbReference type="Pfam" id="PF01323">
    <property type="entry name" value="DSBA"/>
    <property type="match status" value="1"/>
</dbReference>
<sequence length="194" mass="21836">MSKTVDFYYDYISLASYFGFMRLTELCRKTGATINYKPMLLGGVFKANGNTSPLTVPAKWEWMKKDFARHAEYYGIPYQLNPHFVFSTVSVMRGAFWALSEGRIEDYNRAMFTAAWADGKDLSSADVISEVLSDAGFDATVVMEAMTHPENKQALIQATEAAVERGVFGAPTLFVDDEIYFGQDRLGWVERALL</sequence>
<dbReference type="InterPro" id="IPR044087">
    <property type="entry name" value="NahD-like"/>
</dbReference>
<keyword evidence="5" id="KW-1185">Reference proteome</keyword>
<feature type="domain" description="DSBA-like thioredoxin" evidence="3">
    <location>
        <begin position="4"/>
        <end position="193"/>
    </location>
</feature>
<dbReference type="EC" id="5.99.1.4" evidence="1"/>
<proteinExistence type="inferred from homology"/>
<dbReference type="InterPro" id="IPR001853">
    <property type="entry name" value="DSBA-like_thioredoxin_dom"/>
</dbReference>
<dbReference type="GO" id="GO:0004602">
    <property type="term" value="F:glutathione peroxidase activity"/>
    <property type="evidence" value="ECO:0007669"/>
    <property type="project" value="TreeGrafter"/>
</dbReference>
<dbReference type="GO" id="GO:0006749">
    <property type="term" value="P:glutathione metabolic process"/>
    <property type="evidence" value="ECO:0007669"/>
    <property type="project" value="TreeGrafter"/>
</dbReference>
<name>A0A7R6SS26_9GAMM</name>
<dbReference type="InterPro" id="IPR014440">
    <property type="entry name" value="HCCAis_GSTk"/>
</dbReference>
<dbReference type="EMBL" id="AP014545">
    <property type="protein sequence ID" value="BBB25801.1"/>
    <property type="molecule type" value="Genomic_DNA"/>
</dbReference>
<evidence type="ECO:0000256" key="2">
    <source>
        <dbReference type="PIRSR" id="PIRSR006386-1"/>
    </source>
</evidence>
<dbReference type="GO" id="GO:0018845">
    <property type="term" value="F:2-hydroxychromene-2-carboxylate isomerase activity"/>
    <property type="evidence" value="ECO:0007669"/>
    <property type="project" value="UniProtKB-UniRule"/>
</dbReference>
<dbReference type="GO" id="GO:0004364">
    <property type="term" value="F:glutathione transferase activity"/>
    <property type="evidence" value="ECO:0007669"/>
    <property type="project" value="TreeGrafter"/>
</dbReference>
<dbReference type="RefSeq" id="WP_019621399.1">
    <property type="nucleotide sequence ID" value="NZ_AP014545.1"/>
</dbReference>